<dbReference type="AlphaFoldDB" id="A0A7R8WGT2"/>
<proteinExistence type="predicted"/>
<sequence>MARRQEEQEHRGRKQGMQRQEEQWLRGRKSNGTDGGRAKAGRARAQKQEEQRHRGRKSKGTEAGRAKTQRQEKQGYIHRQEEQDMERQEDQDYRDIATTIGWGSTSAIGEKVYGNRLKKTDLRLVDPKECSKNWFNLFQTARSQRKSDFLNDSRFKKSLFAENEHPNTSSTSDFWSLLAPSTGSRFLIRHSLPQERSLSAHTDISNHHAWLNYAFSFPPAAEDQRKYYPDLPSSLPLADLPIAVLLFADDAALVASSAERLQALIDAIAEYASRNSLFMSQLELLRTTKKILSRFYLCHRRNLQNQESSFHTALLEHFEQSPLLLQTLTVTCDENSILEYSIIRLRSTISPITDCYQPSRGSPPEYIACPWYLFRSNP</sequence>
<reference evidence="2" key="1">
    <citation type="submission" date="2020-11" db="EMBL/GenBank/DDBJ databases">
        <authorList>
            <person name="Tran Van P."/>
        </authorList>
    </citation>
    <scope>NUCLEOTIDE SEQUENCE</scope>
</reference>
<organism evidence="2">
    <name type="scientific">Cyprideis torosa</name>
    <dbReference type="NCBI Taxonomy" id="163714"/>
    <lineage>
        <taxon>Eukaryota</taxon>
        <taxon>Metazoa</taxon>
        <taxon>Ecdysozoa</taxon>
        <taxon>Arthropoda</taxon>
        <taxon>Crustacea</taxon>
        <taxon>Oligostraca</taxon>
        <taxon>Ostracoda</taxon>
        <taxon>Podocopa</taxon>
        <taxon>Podocopida</taxon>
        <taxon>Cytherocopina</taxon>
        <taxon>Cytheroidea</taxon>
        <taxon>Cytherideidae</taxon>
        <taxon>Cyprideis</taxon>
    </lineage>
</organism>
<protein>
    <submittedName>
        <fullName evidence="2">Uncharacterized protein</fullName>
    </submittedName>
</protein>
<feature type="compositionally biased region" description="Basic and acidic residues" evidence="1">
    <location>
        <begin position="59"/>
        <end position="90"/>
    </location>
</feature>
<gene>
    <name evidence="2" type="ORF">CTOB1V02_LOCUS6361</name>
</gene>
<feature type="compositionally biased region" description="Basic and acidic residues" evidence="1">
    <location>
        <begin position="1"/>
        <end position="10"/>
    </location>
</feature>
<feature type="region of interest" description="Disordered" evidence="1">
    <location>
        <begin position="1"/>
        <end position="90"/>
    </location>
</feature>
<evidence type="ECO:0000313" key="2">
    <source>
        <dbReference type="EMBL" id="CAD7228478.1"/>
    </source>
</evidence>
<accession>A0A7R8WGT2</accession>
<dbReference type="Gene3D" id="2.40.10.10">
    <property type="entry name" value="Trypsin-like serine proteases"/>
    <property type="match status" value="1"/>
</dbReference>
<dbReference type="EMBL" id="OB661553">
    <property type="protein sequence ID" value="CAD7228478.1"/>
    <property type="molecule type" value="Genomic_DNA"/>
</dbReference>
<name>A0A7R8WGT2_9CRUS</name>
<evidence type="ECO:0000256" key="1">
    <source>
        <dbReference type="SAM" id="MobiDB-lite"/>
    </source>
</evidence>
<dbReference type="InterPro" id="IPR043504">
    <property type="entry name" value="Peptidase_S1_PA_chymotrypsin"/>
</dbReference>